<dbReference type="AlphaFoldDB" id="A0A370GPE4"/>
<dbReference type="RefSeq" id="WP_245948370.1">
    <property type="nucleotide sequence ID" value="NZ_QQAY01000002.1"/>
</dbReference>
<gene>
    <name evidence="1" type="ORF">DFR59_102227</name>
</gene>
<evidence type="ECO:0000313" key="1">
    <source>
        <dbReference type="EMBL" id="RDI45598.1"/>
    </source>
</evidence>
<sequence length="213" mass="24736">MIVPVIEEVVEAYREFYGVHFPIEVNLIIGGFGSNAYTYRQVIPNISFALERLSSNSEHLKVIAAHEFGHAAHNILSDQAGMNWRELKWASPLTWFIQEGAAIHFSRIIAAGLYPSVYFHFNDEGDEWLSFAESNKEMIKNRFFEDYKKESASNLFLEWFSIRGGKTFGYDRLGYFLADMFFQNLIQSKGELEAVTAWKEKDFEDMVLNWMEN</sequence>
<organism evidence="1 2">
    <name type="scientific">Falsibacillus pallidus</name>
    <dbReference type="NCBI Taxonomy" id="493781"/>
    <lineage>
        <taxon>Bacteria</taxon>
        <taxon>Bacillati</taxon>
        <taxon>Bacillota</taxon>
        <taxon>Bacilli</taxon>
        <taxon>Bacillales</taxon>
        <taxon>Bacillaceae</taxon>
        <taxon>Falsibacillus</taxon>
    </lineage>
</organism>
<protein>
    <submittedName>
        <fullName evidence="1">Uncharacterized protein</fullName>
    </submittedName>
</protein>
<evidence type="ECO:0000313" key="2">
    <source>
        <dbReference type="Proteomes" id="UP000255326"/>
    </source>
</evidence>
<dbReference type="Proteomes" id="UP000255326">
    <property type="component" value="Unassembled WGS sequence"/>
</dbReference>
<dbReference type="EMBL" id="QQAY01000002">
    <property type="protein sequence ID" value="RDI45598.1"/>
    <property type="molecule type" value="Genomic_DNA"/>
</dbReference>
<name>A0A370GPE4_9BACI</name>
<proteinExistence type="predicted"/>
<keyword evidence="2" id="KW-1185">Reference proteome</keyword>
<accession>A0A370GPE4</accession>
<comment type="caution">
    <text evidence="1">The sequence shown here is derived from an EMBL/GenBank/DDBJ whole genome shotgun (WGS) entry which is preliminary data.</text>
</comment>
<reference evidence="1 2" key="1">
    <citation type="submission" date="2018-07" db="EMBL/GenBank/DDBJ databases">
        <title>Genomic Encyclopedia of Type Strains, Phase IV (KMG-IV): sequencing the most valuable type-strain genomes for metagenomic binning, comparative biology and taxonomic classification.</title>
        <authorList>
            <person name="Goeker M."/>
        </authorList>
    </citation>
    <scope>NUCLEOTIDE SEQUENCE [LARGE SCALE GENOMIC DNA]</scope>
    <source>
        <strain evidence="1 2">DSM 25281</strain>
    </source>
</reference>